<reference evidence="4" key="1">
    <citation type="submission" date="2017-02" db="UniProtKB">
        <authorList>
            <consortium name="WormBaseParasite"/>
        </authorList>
    </citation>
    <scope>IDENTIFICATION</scope>
</reference>
<sequence>MNSKRNQIICWIGEDRYVKNVEIEGSNAYSRPNSHYPPASVITYPTQYPQRLPSVGSQLYTQRQSQRGRANSNTNSSNNSTTNYNSFTNNHNKQSFKRNKYSRRRSRETIRNSMDEANASSLSFRMEVDDEREESEAHSQPHSHPQSQSHLPSSVGTEVKSSSIEESDICGFAYDPSTKRYYRIQSDASGSAIGFRKRDYERVRRETDRLSQFQMTAKQPPAPSSSHQLFDVSPQIKPIVTSLVQARELGYKSTQITNFFHCGLSESALLSASNTPNYTREHYDWNETGNRYGLKFKATDNSIYVLDPNLVDMVTAPVDSDVTCVLYVTASSRLSQQRKLTTYCRVFIEPIPELSSEEGFDEMSSPIYNIRWTCTDEIWSCGWNANKMRIGL</sequence>
<name>A0A0M3KD34_ANISI</name>
<dbReference type="Proteomes" id="UP000267096">
    <property type="component" value="Unassembled WGS sequence"/>
</dbReference>
<protein>
    <submittedName>
        <fullName evidence="4">Ig-like domain-containing protein</fullName>
    </submittedName>
</protein>
<dbReference type="AlphaFoldDB" id="A0A0M3KD34"/>
<evidence type="ECO:0000313" key="4">
    <source>
        <dbReference type="WBParaSite" id="ASIM_0001888601-mRNA-1"/>
    </source>
</evidence>
<keyword evidence="3" id="KW-1185">Reference proteome</keyword>
<evidence type="ECO:0000313" key="2">
    <source>
        <dbReference type="EMBL" id="VDK64141.1"/>
    </source>
</evidence>
<feature type="region of interest" description="Disordered" evidence="1">
    <location>
        <begin position="57"/>
        <end position="162"/>
    </location>
</feature>
<feature type="compositionally biased region" description="Basic residues" evidence="1">
    <location>
        <begin position="94"/>
        <end position="106"/>
    </location>
</feature>
<proteinExistence type="predicted"/>
<dbReference type="EMBL" id="UYRR01035283">
    <property type="protein sequence ID" value="VDK64141.1"/>
    <property type="molecule type" value="Genomic_DNA"/>
</dbReference>
<accession>A0A0M3KD34</accession>
<organism evidence="4">
    <name type="scientific">Anisakis simplex</name>
    <name type="common">Herring worm</name>
    <dbReference type="NCBI Taxonomy" id="6269"/>
    <lineage>
        <taxon>Eukaryota</taxon>
        <taxon>Metazoa</taxon>
        <taxon>Ecdysozoa</taxon>
        <taxon>Nematoda</taxon>
        <taxon>Chromadorea</taxon>
        <taxon>Rhabditida</taxon>
        <taxon>Spirurina</taxon>
        <taxon>Ascaridomorpha</taxon>
        <taxon>Ascaridoidea</taxon>
        <taxon>Anisakidae</taxon>
        <taxon>Anisakis</taxon>
        <taxon>Anisakis simplex complex</taxon>
    </lineage>
</organism>
<dbReference type="OrthoDB" id="128867at2759"/>
<feature type="compositionally biased region" description="Polar residues" evidence="1">
    <location>
        <begin position="57"/>
        <end position="70"/>
    </location>
</feature>
<evidence type="ECO:0000256" key="1">
    <source>
        <dbReference type="SAM" id="MobiDB-lite"/>
    </source>
</evidence>
<dbReference type="WBParaSite" id="ASIM_0001888601-mRNA-1">
    <property type="protein sequence ID" value="ASIM_0001888601-mRNA-1"/>
    <property type="gene ID" value="ASIM_0001888601"/>
</dbReference>
<feature type="compositionally biased region" description="Low complexity" evidence="1">
    <location>
        <begin position="71"/>
        <end position="92"/>
    </location>
</feature>
<gene>
    <name evidence="2" type="ORF">ASIM_LOCUS18284</name>
</gene>
<feature type="compositionally biased region" description="Low complexity" evidence="1">
    <location>
        <begin position="138"/>
        <end position="154"/>
    </location>
</feature>
<evidence type="ECO:0000313" key="3">
    <source>
        <dbReference type="Proteomes" id="UP000267096"/>
    </source>
</evidence>
<reference evidence="2 3" key="2">
    <citation type="submission" date="2018-11" db="EMBL/GenBank/DDBJ databases">
        <authorList>
            <consortium name="Pathogen Informatics"/>
        </authorList>
    </citation>
    <scope>NUCLEOTIDE SEQUENCE [LARGE SCALE GENOMIC DNA]</scope>
</reference>